<comment type="catalytic activity">
    <reaction evidence="6 7">
        <text>L-arginyl-[protein] + 2 S-adenosyl-L-methionine = N(omega),N(omega)'-dimethyl-L-arginyl-[protein] + 2 S-adenosyl-L-homocysteine + 2 H(+)</text>
        <dbReference type="Rhea" id="RHEA:48108"/>
        <dbReference type="Rhea" id="RHEA-COMP:10532"/>
        <dbReference type="Rhea" id="RHEA-COMP:11992"/>
        <dbReference type="ChEBI" id="CHEBI:15378"/>
        <dbReference type="ChEBI" id="CHEBI:29965"/>
        <dbReference type="ChEBI" id="CHEBI:57856"/>
        <dbReference type="ChEBI" id="CHEBI:59789"/>
        <dbReference type="ChEBI" id="CHEBI:88221"/>
        <dbReference type="EC" id="2.1.1.320"/>
    </reaction>
</comment>
<dbReference type="Gene3D" id="3.40.50.12710">
    <property type="match status" value="1"/>
</dbReference>
<name>A0A9P7B6U4_RHOMI</name>
<comment type="function">
    <text evidence="7">Arginine methyltransferase involved in the assembly or stability of mitochondrial NADH:ubiquinone oxidoreductase complex (complex I).</text>
</comment>
<proteinExistence type="inferred from homology"/>
<dbReference type="GO" id="GO:0032259">
    <property type="term" value="P:methylation"/>
    <property type="evidence" value="ECO:0007669"/>
    <property type="project" value="UniProtKB-KW"/>
</dbReference>
<dbReference type="PANTHER" id="PTHR12049:SF7">
    <property type="entry name" value="PROTEIN ARGININE METHYLTRANSFERASE NDUFAF7, MITOCHONDRIAL"/>
    <property type="match status" value="1"/>
</dbReference>
<keyword evidence="4 7" id="KW-0808">Transferase</keyword>
<evidence type="ECO:0000313" key="10">
    <source>
        <dbReference type="Proteomes" id="UP000777482"/>
    </source>
</evidence>
<evidence type="ECO:0000256" key="1">
    <source>
        <dbReference type="ARBA" id="ARBA00004173"/>
    </source>
</evidence>
<reference evidence="9 10" key="1">
    <citation type="submission" date="2020-11" db="EMBL/GenBank/DDBJ databases">
        <title>Kefir isolates.</title>
        <authorList>
            <person name="Marcisauskas S."/>
            <person name="Kim Y."/>
            <person name="Blasche S."/>
        </authorList>
    </citation>
    <scope>NUCLEOTIDE SEQUENCE [LARGE SCALE GENOMIC DNA]</scope>
    <source>
        <strain evidence="9 10">KR</strain>
    </source>
</reference>
<feature type="region of interest" description="Disordered" evidence="8">
    <location>
        <begin position="28"/>
        <end position="53"/>
    </location>
</feature>
<evidence type="ECO:0000256" key="5">
    <source>
        <dbReference type="ARBA" id="ARBA00023128"/>
    </source>
</evidence>
<evidence type="ECO:0000256" key="8">
    <source>
        <dbReference type="SAM" id="MobiDB-lite"/>
    </source>
</evidence>
<protein>
    <recommendedName>
        <fullName evidence="7">Protein arginine methyltransferase NDUFAF7</fullName>
        <ecNumber evidence="7">2.1.1.320</ecNumber>
    </recommendedName>
</protein>
<gene>
    <name evidence="9" type="ORF">C6P46_003689</name>
</gene>
<feature type="region of interest" description="Disordered" evidence="8">
    <location>
        <begin position="324"/>
        <end position="369"/>
    </location>
</feature>
<dbReference type="InterPro" id="IPR038375">
    <property type="entry name" value="NDUFAF7_sf"/>
</dbReference>
<dbReference type="EC" id="2.1.1.320" evidence="7"/>
<evidence type="ECO:0000256" key="2">
    <source>
        <dbReference type="ARBA" id="ARBA00005891"/>
    </source>
</evidence>
<dbReference type="InterPro" id="IPR003788">
    <property type="entry name" value="NDUFAF7"/>
</dbReference>
<dbReference type="InterPro" id="IPR029063">
    <property type="entry name" value="SAM-dependent_MTases_sf"/>
</dbReference>
<evidence type="ECO:0000313" key="9">
    <source>
        <dbReference type="EMBL" id="KAG0661984.1"/>
    </source>
</evidence>
<keyword evidence="5 7" id="KW-0496">Mitochondrion</keyword>
<evidence type="ECO:0000256" key="7">
    <source>
        <dbReference type="RuleBase" id="RU364114"/>
    </source>
</evidence>
<feature type="compositionally biased region" description="Low complexity" evidence="8">
    <location>
        <begin position="356"/>
        <end position="368"/>
    </location>
</feature>
<dbReference type="GO" id="GO:0035243">
    <property type="term" value="F:protein-arginine omega-N symmetric methyltransferase activity"/>
    <property type="evidence" value="ECO:0007669"/>
    <property type="project" value="UniProtKB-EC"/>
</dbReference>
<organism evidence="9 10">
    <name type="scientific">Rhodotorula mucilaginosa</name>
    <name type="common">Yeast</name>
    <name type="synonym">Rhodotorula rubra</name>
    <dbReference type="NCBI Taxonomy" id="5537"/>
    <lineage>
        <taxon>Eukaryota</taxon>
        <taxon>Fungi</taxon>
        <taxon>Dikarya</taxon>
        <taxon>Basidiomycota</taxon>
        <taxon>Pucciniomycotina</taxon>
        <taxon>Microbotryomycetes</taxon>
        <taxon>Sporidiobolales</taxon>
        <taxon>Sporidiobolaceae</taxon>
        <taxon>Rhodotorula</taxon>
    </lineage>
</organism>
<evidence type="ECO:0000256" key="4">
    <source>
        <dbReference type="ARBA" id="ARBA00022679"/>
    </source>
</evidence>
<sequence length="558" mass="59189">MLRQPALRSARQTLEAWSARAASTAAAAAAAPPATKLPPRPPRNAAVPSTTATSVKQVGAVRRVADETAEAATTTTTTTPAAAPAAESGELLDVLKETIKAHGPMPVSRYMTLCLQHPTLGYYTTRTVFGKEGDFITSPEISQVFGELLAIWYVTQWLAQGAPRRVRVVEVGPGRGTLLADILRTFSALPEHSRPPVTSIHLVEASQQLRGVQKLKLETTGFKETETVWYGDIKEVPISEDEFTIFVAHEFFDALPIHVFENTQNGWREVLVDVADPKAIVSTAAKPQDPLRLVLASTPTPASALYSSLAQAIYPTVAHQQSPDLASAAPKPKPRGGLLNVDTTLPGAMSGLGDGASSSSSSAPAPAAVGEDHLKKATSLIAQRFARLPIGSRLEVSPASWEIARDLARLLGGSGGGEGVGPGVGGAGLVVDYGDAKAFGRSWRGFRKHQVVDPLTEPGHTDLTANVDFAYLAEAMSESAETPGPISQSRFLTSLGLQPRLAALLRSAPTPERRKEIESAAKRLVDQTGMGAQYKIMGVVPKGTGKRQEEGVFPFNLD</sequence>
<comment type="caution">
    <text evidence="9">The sequence shown here is derived from an EMBL/GenBank/DDBJ whole genome shotgun (WGS) entry which is preliminary data.</text>
</comment>
<dbReference type="GO" id="GO:0005739">
    <property type="term" value="C:mitochondrion"/>
    <property type="evidence" value="ECO:0007669"/>
    <property type="project" value="UniProtKB-SubCell"/>
</dbReference>
<dbReference type="PANTHER" id="PTHR12049">
    <property type="entry name" value="PROTEIN ARGININE METHYLTRANSFERASE NDUFAF7, MITOCHONDRIAL"/>
    <property type="match status" value="1"/>
</dbReference>
<dbReference type="EMBL" id="PUHQ01000030">
    <property type="protein sequence ID" value="KAG0661984.1"/>
    <property type="molecule type" value="Genomic_DNA"/>
</dbReference>
<evidence type="ECO:0000256" key="3">
    <source>
        <dbReference type="ARBA" id="ARBA00022603"/>
    </source>
</evidence>
<comment type="similarity">
    <text evidence="2 7">Belongs to the NDUFAF7 family.</text>
</comment>
<keyword evidence="3 7" id="KW-0489">Methyltransferase</keyword>
<dbReference type="SUPFAM" id="SSF53335">
    <property type="entry name" value="S-adenosyl-L-methionine-dependent methyltransferases"/>
    <property type="match status" value="2"/>
</dbReference>
<dbReference type="Proteomes" id="UP000777482">
    <property type="component" value="Unassembled WGS sequence"/>
</dbReference>
<dbReference type="GO" id="GO:0032981">
    <property type="term" value="P:mitochondrial respiratory chain complex I assembly"/>
    <property type="evidence" value="ECO:0007669"/>
    <property type="project" value="TreeGrafter"/>
</dbReference>
<dbReference type="Pfam" id="PF02636">
    <property type="entry name" value="Methyltransf_28"/>
    <property type="match status" value="1"/>
</dbReference>
<accession>A0A9P7B6U4</accession>
<dbReference type="OrthoDB" id="438553at2759"/>
<dbReference type="AlphaFoldDB" id="A0A9P7B6U4"/>
<keyword evidence="10" id="KW-1185">Reference proteome</keyword>
<comment type="subcellular location">
    <subcellularLocation>
        <location evidence="1 7">Mitochondrion</location>
    </subcellularLocation>
</comment>
<evidence type="ECO:0000256" key="6">
    <source>
        <dbReference type="ARBA" id="ARBA00048612"/>
    </source>
</evidence>